<evidence type="ECO:0000256" key="2">
    <source>
        <dbReference type="SAM" id="SignalP"/>
    </source>
</evidence>
<organism evidence="3 4">
    <name type="scientific">Allacma fusca</name>
    <dbReference type="NCBI Taxonomy" id="39272"/>
    <lineage>
        <taxon>Eukaryota</taxon>
        <taxon>Metazoa</taxon>
        <taxon>Ecdysozoa</taxon>
        <taxon>Arthropoda</taxon>
        <taxon>Hexapoda</taxon>
        <taxon>Collembola</taxon>
        <taxon>Symphypleona</taxon>
        <taxon>Sminthuridae</taxon>
        <taxon>Allacma</taxon>
    </lineage>
</organism>
<comment type="caution">
    <text evidence="3">The sequence shown here is derived from an EMBL/GenBank/DDBJ whole genome shotgun (WGS) entry which is preliminary data.</text>
</comment>
<evidence type="ECO:0000313" key="4">
    <source>
        <dbReference type="Proteomes" id="UP000708208"/>
    </source>
</evidence>
<feature type="compositionally biased region" description="Basic and acidic residues" evidence="1">
    <location>
        <begin position="145"/>
        <end position="157"/>
    </location>
</feature>
<protein>
    <submittedName>
        <fullName evidence="3">Uncharacterized protein</fullName>
    </submittedName>
</protein>
<gene>
    <name evidence="3" type="ORF">AFUS01_LOCUS41247</name>
</gene>
<evidence type="ECO:0000256" key="1">
    <source>
        <dbReference type="SAM" id="MobiDB-lite"/>
    </source>
</evidence>
<reference evidence="3" key="1">
    <citation type="submission" date="2021-06" db="EMBL/GenBank/DDBJ databases">
        <authorList>
            <person name="Hodson N. C."/>
            <person name="Mongue J. A."/>
            <person name="Jaron S. K."/>
        </authorList>
    </citation>
    <scope>NUCLEOTIDE SEQUENCE</scope>
</reference>
<feature type="region of interest" description="Disordered" evidence="1">
    <location>
        <begin position="58"/>
        <end position="158"/>
    </location>
</feature>
<evidence type="ECO:0000313" key="3">
    <source>
        <dbReference type="EMBL" id="CAG7831505.1"/>
    </source>
</evidence>
<dbReference type="EMBL" id="CAJVCH010560803">
    <property type="protein sequence ID" value="CAG7831505.1"/>
    <property type="molecule type" value="Genomic_DNA"/>
</dbReference>
<feature type="chain" id="PRO_5035150203" evidence="2">
    <location>
        <begin position="22"/>
        <end position="179"/>
    </location>
</feature>
<accession>A0A8J2LCQ4</accession>
<proteinExistence type="predicted"/>
<feature type="compositionally biased region" description="Basic and acidic residues" evidence="1">
    <location>
        <begin position="120"/>
        <end position="132"/>
    </location>
</feature>
<dbReference type="Proteomes" id="UP000708208">
    <property type="component" value="Unassembled WGS sequence"/>
</dbReference>
<sequence length="179" mass="19512">MAKSFYLILPCIILITANVKTTDCGAISNSLGLASASAPNEFFTVMVKGNDDNLWYDVDPSEDLSGAKKPTIPKDTKPPPPPPAHSVKSGPNVKQQNPAISIESEESDEDDVSSMENGPDESRMPPHRHESYSSEEGPDDDGSSEDYHDSPKSHGPDLRFFQINTRLFSSRPEVVTIPL</sequence>
<dbReference type="AlphaFoldDB" id="A0A8J2LCQ4"/>
<keyword evidence="2" id="KW-0732">Signal</keyword>
<keyword evidence="4" id="KW-1185">Reference proteome</keyword>
<feature type="signal peptide" evidence="2">
    <location>
        <begin position="1"/>
        <end position="21"/>
    </location>
</feature>
<name>A0A8J2LCQ4_9HEXA</name>
<feature type="compositionally biased region" description="Acidic residues" evidence="1">
    <location>
        <begin position="103"/>
        <end position="113"/>
    </location>
</feature>